<dbReference type="GO" id="GO:0005737">
    <property type="term" value="C:cytoplasm"/>
    <property type="evidence" value="ECO:0007669"/>
    <property type="project" value="TreeGrafter"/>
</dbReference>
<dbReference type="InterPro" id="IPR027413">
    <property type="entry name" value="GROEL-like_equatorial_sf"/>
</dbReference>
<keyword evidence="8" id="KW-1185">Reference proteome</keyword>
<gene>
    <name evidence="7" type="ORF">A3Q56_06925</name>
</gene>
<dbReference type="Pfam" id="PF03308">
    <property type="entry name" value="MeaB"/>
    <property type="match status" value="1"/>
</dbReference>
<evidence type="ECO:0000256" key="1">
    <source>
        <dbReference type="ARBA" id="ARBA00008020"/>
    </source>
</evidence>
<dbReference type="SUPFAM" id="SSF52540">
    <property type="entry name" value="P-loop containing nucleoside triphosphate hydrolases"/>
    <property type="match status" value="1"/>
</dbReference>
<dbReference type="Gene3D" id="1.10.560.10">
    <property type="entry name" value="GroEL-like equatorial domain"/>
    <property type="match status" value="1"/>
</dbReference>
<dbReference type="InterPro" id="IPR003109">
    <property type="entry name" value="GoLoco_motif"/>
</dbReference>
<dbReference type="PROSITE" id="PS00751">
    <property type="entry name" value="TCP1_2"/>
    <property type="match status" value="1"/>
</dbReference>
<evidence type="ECO:0000256" key="6">
    <source>
        <dbReference type="RuleBase" id="RU004187"/>
    </source>
</evidence>
<sequence>MPNQKVLKFWMIKKPEIFALIKQKSSREMPSPHNAIATDKAVNKKYIIFEVVLPNTKNLFVKSTITKSIRDTLKNIVKKYCQMKIDDVVVLIKKPNKKYSKPIDKATNVGILSKCKILMVPLKEYNYASNNCVDNGDVNCDSINIVKKNDSINGSTSSNIFDEQAKLNFFDNNGVFDPKKKKKTNRLNFIKRNSFVSDKNIKSAMFSLRRPKKLQEPKKTKNEKILNPCELEPVEEVSFKSEVDIKDSGNITHTTDDLITMLNKIQKSRLNDQRMDINLLKDGNRKNVPNVPESESVDSSQTTLHSLIDKYMESTISLNTDSYNSIAIQSNSKNDSTTSLLNVKKFSFSENCLSSNEKYNTNSYLELDQNVTQFSSEKNVSLSADLNSIPYIDYSNCVNDQCVYSESNQNSQNLVTQYCSSVSATTTNIPTKYITLAESTISNDRNQAISILNHCKSHYSKKLNHVIRIGISGPPGAGKSTFIEAIINYILKAKNEKCAVLTVDPSSHVTGGSLLADKTRMTFHKHDDVYIRQSPNHGALGGIIPSSAISLDLCAMAGYKHILLETVGLGQSEINIADFVDIVCLILPPASGDDLQAIKKGIMEISDLVIITKADGSLETTAQRSKNVYKSAIRICQQKYDFHHCKVMTASSIKPTKNIDLVYMEIVNFINLSKKHSFFDKIRKKQKISQFNYITKTLIHSIIKDTEMYKFQLDQNVPIILLREGTDTNEGIGHITNNIKACNSVANAVRTTLGPCGMDKMIVDTNGKTIVSNDGATIMKTLNVVHPAAKCLVDIAKSQDIMVGDGTTSVVLLASEFLHVAEEFVDHKVHPTIIVRAFNKAKNIAMEKLHKLSINISRDATPEKKRDTLRKCASTALSSKLLSNQRVFFAEMAVSAVECLENFDSTHVERHISMKKVTGGALEVIFIAILIYYNI</sequence>
<dbReference type="GO" id="GO:0005524">
    <property type="term" value="F:ATP binding"/>
    <property type="evidence" value="ECO:0007669"/>
    <property type="project" value="UniProtKB-KW"/>
</dbReference>
<dbReference type="Pfam" id="PF00118">
    <property type="entry name" value="Cpn60_TCP1"/>
    <property type="match status" value="1"/>
</dbReference>
<dbReference type="InterPro" id="IPR027410">
    <property type="entry name" value="TCP-1-like_intermed_sf"/>
</dbReference>
<reference evidence="7 8" key="1">
    <citation type="submission" date="2016-04" db="EMBL/GenBank/DDBJ databases">
        <title>The genome of Intoshia linei affirms orthonectids as highly simplified spiralians.</title>
        <authorList>
            <person name="Mikhailov K.V."/>
            <person name="Slusarev G.S."/>
            <person name="Nikitin M.A."/>
            <person name="Logacheva M.D."/>
            <person name="Penin A."/>
            <person name="Aleoshin V."/>
            <person name="Panchin Y.V."/>
        </authorList>
    </citation>
    <scope>NUCLEOTIDE SEQUENCE [LARGE SCALE GENOMIC DNA]</scope>
    <source>
        <strain evidence="7">Intl2013</strain>
        <tissue evidence="7">Whole animal</tissue>
    </source>
</reference>
<accession>A0A177AVY7</accession>
<dbReference type="Proteomes" id="UP000078046">
    <property type="component" value="Unassembled WGS sequence"/>
</dbReference>
<evidence type="ECO:0000256" key="5">
    <source>
        <dbReference type="ARBA" id="ARBA00023186"/>
    </source>
</evidence>
<dbReference type="InterPro" id="IPR027417">
    <property type="entry name" value="P-loop_NTPase"/>
</dbReference>
<evidence type="ECO:0000256" key="3">
    <source>
        <dbReference type="ARBA" id="ARBA00022741"/>
    </source>
</evidence>
<evidence type="ECO:0000313" key="7">
    <source>
        <dbReference type="EMBL" id="OAF65374.1"/>
    </source>
</evidence>
<evidence type="ECO:0000256" key="2">
    <source>
        <dbReference type="ARBA" id="ARBA00009625"/>
    </source>
</evidence>
<organism evidence="7 8">
    <name type="scientific">Intoshia linei</name>
    <dbReference type="NCBI Taxonomy" id="1819745"/>
    <lineage>
        <taxon>Eukaryota</taxon>
        <taxon>Metazoa</taxon>
        <taxon>Spiralia</taxon>
        <taxon>Lophotrochozoa</taxon>
        <taxon>Mesozoa</taxon>
        <taxon>Orthonectida</taxon>
        <taxon>Rhopaluridae</taxon>
        <taxon>Intoshia</taxon>
    </lineage>
</organism>
<comment type="caution">
    <text evidence="7">The sequence shown here is derived from an EMBL/GenBank/DDBJ whole genome shotgun (WGS) entry which is preliminary data.</text>
</comment>
<comment type="similarity">
    <text evidence="1 6">Belongs to the TCP-1 chaperonin family.</text>
</comment>
<name>A0A177AVY7_9BILA</name>
<dbReference type="GO" id="GO:0016887">
    <property type="term" value="F:ATP hydrolysis activity"/>
    <property type="evidence" value="ECO:0007669"/>
    <property type="project" value="InterPro"/>
</dbReference>
<dbReference type="Gene3D" id="3.10.20.90">
    <property type="entry name" value="Phosphatidylinositol 3-kinase Catalytic Subunit, Chain A, domain 1"/>
    <property type="match status" value="1"/>
</dbReference>
<dbReference type="InterPro" id="IPR002423">
    <property type="entry name" value="Cpn60/GroEL/TCP-1"/>
</dbReference>
<dbReference type="PROSITE" id="PS50877">
    <property type="entry name" value="GOLOCO"/>
    <property type="match status" value="1"/>
</dbReference>
<dbReference type="PRINTS" id="PR00304">
    <property type="entry name" value="TCOMPLEXTCP1"/>
</dbReference>
<dbReference type="SUPFAM" id="SSF48592">
    <property type="entry name" value="GroEL equatorial domain-like"/>
    <property type="match status" value="1"/>
</dbReference>
<comment type="similarity">
    <text evidence="2">Belongs to the SIMIBI class G3E GTPase family. ArgK/MeaB subfamily.</text>
</comment>
<proteinExistence type="inferred from homology"/>
<dbReference type="InterPro" id="IPR005129">
    <property type="entry name" value="GTPase_ArgK"/>
</dbReference>
<keyword evidence="5 6" id="KW-0143">Chaperone</keyword>
<evidence type="ECO:0008006" key="9">
    <source>
        <dbReference type="Google" id="ProtNLM"/>
    </source>
</evidence>
<dbReference type="PROSITE" id="PS00995">
    <property type="entry name" value="TCP1_3"/>
    <property type="match status" value="1"/>
</dbReference>
<dbReference type="GO" id="GO:0051082">
    <property type="term" value="F:unfolded protein binding"/>
    <property type="evidence" value="ECO:0007669"/>
    <property type="project" value="InterPro"/>
</dbReference>
<dbReference type="OrthoDB" id="1476984at2759"/>
<protein>
    <recommendedName>
        <fullName evidence="9">T-complex protein 1 subunit delta</fullName>
    </recommendedName>
</protein>
<dbReference type="GO" id="GO:0140662">
    <property type="term" value="F:ATP-dependent protein folding chaperone"/>
    <property type="evidence" value="ECO:0007669"/>
    <property type="project" value="InterPro"/>
</dbReference>
<dbReference type="GO" id="GO:0030695">
    <property type="term" value="F:GTPase regulator activity"/>
    <property type="evidence" value="ECO:0007669"/>
    <property type="project" value="InterPro"/>
</dbReference>
<keyword evidence="3 6" id="KW-0547">Nucleotide-binding</keyword>
<dbReference type="InterPro" id="IPR002194">
    <property type="entry name" value="Chaperonin_TCP-1_CS"/>
</dbReference>
<dbReference type="PANTHER" id="PTHR23408">
    <property type="entry name" value="METHYLMALONYL-COA MUTASE"/>
    <property type="match status" value="1"/>
</dbReference>
<evidence type="ECO:0000256" key="4">
    <source>
        <dbReference type="ARBA" id="ARBA00022840"/>
    </source>
</evidence>
<evidence type="ECO:0000313" key="8">
    <source>
        <dbReference type="Proteomes" id="UP000078046"/>
    </source>
</evidence>
<dbReference type="Gene3D" id="3.40.50.300">
    <property type="entry name" value="P-loop containing nucleotide triphosphate hydrolases"/>
    <property type="match status" value="1"/>
</dbReference>
<dbReference type="PANTHER" id="PTHR23408:SF3">
    <property type="entry name" value="METHYLMALONIC ACIDURIA TYPE A PROTEIN, MITOCHONDRIAL"/>
    <property type="match status" value="1"/>
</dbReference>
<keyword evidence="4 6" id="KW-0067">ATP-binding</keyword>
<dbReference type="InterPro" id="IPR017998">
    <property type="entry name" value="Chaperone_TCP-1"/>
</dbReference>
<dbReference type="GO" id="GO:0003924">
    <property type="term" value="F:GTPase activity"/>
    <property type="evidence" value="ECO:0007669"/>
    <property type="project" value="InterPro"/>
</dbReference>
<dbReference type="GO" id="GO:0005525">
    <property type="term" value="F:GTP binding"/>
    <property type="evidence" value="ECO:0007669"/>
    <property type="project" value="InterPro"/>
</dbReference>
<dbReference type="PROSITE" id="PS00750">
    <property type="entry name" value="TCP1_1"/>
    <property type="match status" value="1"/>
</dbReference>
<dbReference type="EMBL" id="LWCA01001324">
    <property type="protein sequence ID" value="OAF65374.1"/>
    <property type="molecule type" value="Genomic_DNA"/>
</dbReference>
<dbReference type="SUPFAM" id="SSF54849">
    <property type="entry name" value="GroEL-intermediate domain like"/>
    <property type="match status" value="1"/>
</dbReference>
<dbReference type="AlphaFoldDB" id="A0A177AVY7"/>